<dbReference type="SUPFAM" id="SSF48371">
    <property type="entry name" value="ARM repeat"/>
    <property type="match status" value="1"/>
</dbReference>
<evidence type="ECO:0000256" key="3">
    <source>
        <dbReference type="ARBA" id="ARBA00022670"/>
    </source>
</evidence>
<dbReference type="InterPro" id="IPR015211">
    <property type="entry name" value="Peptidase_M1_C"/>
</dbReference>
<dbReference type="GO" id="GO:0008270">
    <property type="term" value="F:zinc ion binding"/>
    <property type="evidence" value="ECO:0007669"/>
    <property type="project" value="InterPro"/>
</dbReference>
<dbReference type="GO" id="GO:0005829">
    <property type="term" value="C:cytosol"/>
    <property type="evidence" value="ECO:0007669"/>
    <property type="project" value="TreeGrafter"/>
</dbReference>
<dbReference type="PANTHER" id="PTHR45726">
    <property type="entry name" value="LEUKOTRIENE A-4 HYDROLASE"/>
    <property type="match status" value="1"/>
</dbReference>
<comment type="cofactor">
    <cofactor evidence="1">
        <name>Zn(2+)</name>
        <dbReference type="ChEBI" id="CHEBI:29105"/>
    </cofactor>
</comment>
<dbReference type="InterPro" id="IPR027268">
    <property type="entry name" value="Peptidase_M4/M1_CTD_sf"/>
</dbReference>
<evidence type="ECO:0000256" key="2">
    <source>
        <dbReference type="ARBA" id="ARBA00010136"/>
    </source>
</evidence>
<evidence type="ECO:0000256" key="7">
    <source>
        <dbReference type="ARBA" id="ARBA00023049"/>
    </source>
</evidence>
<proteinExistence type="inferred from homology"/>
<dbReference type="GO" id="GO:0008237">
    <property type="term" value="F:metallopeptidase activity"/>
    <property type="evidence" value="ECO:0007669"/>
    <property type="project" value="UniProtKB-KW"/>
</dbReference>
<dbReference type="Pfam" id="PF09127">
    <property type="entry name" value="Leuk-A4-hydro_C"/>
    <property type="match status" value="1"/>
</dbReference>
<dbReference type="Gene3D" id="1.10.390.10">
    <property type="entry name" value="Neutral Protease Domain 2"/>
    <property type="match status" value="1"/>
</dbReference>
<keyword evidence="3" id="KW-0645">Protease</keyword>
<feature type="domain" description="Peptidase M1 membrane alanine aminopeptidase" evidence="8">
    <location>
        <begin position="18"/>
        <end position="97"/>
    </location>
</feature>
<evidence type="ECO:0008006" key="12">
    <source>
        <dbReference type="Google" id="ProtNLM"/>
    </source>
</evidence>
<evidence type="ECO:0000259" key="8">
    <source>
        <dbReference type="Pfam" id="PF01433"/>
    </source>
</evidence>
<keyword evidence="7" id="KW-0482">Metalloprotease</keyword>
<evidence type="ECO:0000259" key="9">
    <source>
        <dbReference type="Pfam" id="PF09127"/>
    </source>
</evidence>
<dbReference type="AlphaFoldDB" id="A0A3P7P3I3"/>
<dbReference type="Pfam" id="PF01433">
    <property type="entry name" value="Peptidase_M1"/>
    <property type="match status" value="1"/>
</dbReference>
<evidence type="ECO:0000313" key="11">
    <source>
        <dbReference type="Proteomes" id="UP000281553"/>
    </source>
</evidence>
<feature type="domain" description="Peptidase M1 leukotriene A4 hydrolase/aminopeptidase C-terminal" evidence="9">
    <location>
        <begin position="159"/>
        <end position="203"/>
    </location>
</feature>
<dbReference type="SUPFAM" id="SSF55486">
    <property type="entry name" value="Metalloproteases ('zincins'), catalytic domain"/>
    <property type="match status" value="1"/>
</dbReference>
<sequence length="228" mass="26369">MRTTWFFSSTSCVLAEFKEDHPFTKLVPCLDGVHTDDYFSIVPYQKGSLLLYFLEQKYGKPAMLRWLRAYLDHFQRRSLSTRSWLDFLCKQLGTDILGEVNWNEWLYKTGAIPWVPTFSRKLSTVCDSVVSAITKDVLTNDPSAADFVGSTYEGLVPLQRQLFLQRLLERVPIHHDNLRVLDEMLQISQSKNSEIRYRLVELTATLYLLFLFGGRRSGKFPANLSVCP</sequence>
<keyword evidence="11" id="KW-1185">Reference proteome</keyword>
<accession>A0A3P7P3I3</accession>
<keyword evidence="6" id="KW-0862">Zinc</keyword>
<keyword evidence="5" id="KW-0378">Hydrolase</keyword>
<dbReference type="PANTHER" id="PTHR45726:SF3">
    <property type="entry name" value="LEUKOTRIENE A-4 HYDROLASE"/>
    <property type="match status" value="1"/>
</dbReference>
<dbReference type="OrthoDB" id="79562at2759"/>
<dbReference type="InterPro" id="IPR014782">
    <property type="entry name" value="Peptidase_M1_dom"/>
</dbReference>
<evidence type="ECO:0000256" key="5">
    <source>
        <dbReference type="ARBA" id="ARBA00022801"/>
    </source>
</evidence>
<dbReference type="EMBL" id="UYRU01061458">
    <property type="protein sequence ID" value="VDN15109.1"/>
    <property type="molecule type" value="Genomic_DNA"/>
</dbReference>
<dbReference type="InterPro" id="IPR016024">
    <property type="entry name" value="ARM-type_fold"/>
</dbReference>
<keyword evidence="4" id="KW-0479">Metal-binding</keyword>
<dbReference type="Gene3D" id="1.25.40.320">
    <property type="entry name" value="Peptidase M1, leukotriene A4 hydrolase/aminopeptidase C-terminal domain"/>
    <property type="match status" value="1"/>
</dbReference>
<evidence type="ECO:0000256" key="4">
    <source>
        <dbReference type="ARBA" id="ARBA00022723"/>
    </source>
</evidence>
<reference evidence="10 11" key="1">
    <citation type="submission" date="2018-11" db="EMBL/GenBank/DDBJ databases">
        <authorList>
            <consortium name="Pathogen Informatics"/>
        </authorList>
    </citation>
    <scope>NUCLEOTIDE SEQUENCE [LARGE SCALE GENOMIC DNA]</scope>
</reference>
<protein>
    <recommendedName>
        <fullName evidence="12">Peptidase M1 leukotriene A4 hydrolase/aminopeptidase C-terminal domain-containing protein</fullName>
    </recommendedName>
</protein>
<comment type="similarity">
    <text evidence="2">Belongs to the peptidase M1 family.</text>
</comment>
<dbReference type="GO" id="GO:0006508">
    <property type="term" value="P:proteolysis"/>
    <property type="evidence" value="ECO:0007669"/>
    <property type="project" value="UniProtKB-KW"/>
</dbReference>
<evidence type="ECO:0000256" key="6">
    <source>
        <dbReference type="ARBA" id="ARBA00022833"/>
    </source>
</evidence>
<dbReference type="InterPro" id="IPR038502">
    <property type="entry name" value="M1_LTA-4_hydro/amino_C_sf"/>
</dbReference>
<organism evidence="10 11">
    <name type="scientific">Dibothriocephalus latus</name>
    <name type="common">Fish tapeworm</name>
    <name type="synonym">Diphyllobothrium latum</name>
    <dbReference type="NCBI Taxonomy" id="60516"/>
    <lineage>
        <taxon>Eukaryota</taxon>
        <taxon>Metazoa</taxon>
        <taxon>Spiralia</taxon>
        <taxon>Lophotrochozoa</taxon>
        <taxon>Platyhelminthes</taxon>
        <taxon>Cestoda</taxon>
        <taxon>Eucestoda</taxon>
        <taxon>Diphyllobothriidea</taxon>
        <taxon>Diphyllobothriidae</taxon>
        <taxon>Dibothriocephalus</taxon>
    </lineage>
</organism>
<evidence type="ECO:0000313" key="10">
    <source>
        <dbReference type="EMBL" id="VDN15109.1"/>
    </source>
</evidence>
<gene>
    <name evidence="10" type="ORF">DILT_LOCUS10940</name>
</gene>
<dbReference type="InterPro" id="IPR034015">
    <property type="entry name" value="M1_LTA4H"/>
</dbReference>
<evidence type="ECO:0000256" key="1">
    <source>
        <dbReference type="ARBA" id="ARBA00001947"/>
    </source>
</evidence>
<dbReference type="Proteomes" id="UP000281553">
    <property type="component" value="Unassembled WGS sequence"/>
</dbReference>
<name>A0A3P7P3I3_DIBLA</name>